<dbReference type="Proteomes" id="UP000683360">
    <property type="component" value="Unassembled WGS sequence"/>
</dbReference>
<dbReference type="InterPro" id="IPR008983">
    <property type="entry name" value="Tumour_necrosis_fac-like_dom"/>
</dbReference>
<comment type="caution">
    <text evidence="1">The sequence shown here is derived from an EMBL/GenBank/DDBJ whole genome shotgun (WGS) entry which is preliminary data.</text>
</comment>
<dbReference type="Gene3D" id="2.60.120.40">
    <property type="match status" value="1"/>
</dbReference>
<protein>
    <recommendedName>
        <fullName evidence="3">C1q domain-containing protein</fullName>
    </recommendedName>
</protein>
<dbReference type="EMBL" id="CAJPWZ010002676">
    <property type="protein sequence ID" value="CAG2242561.1"/>
    <property type="molecule type" value="Genomic_DNA"/>
</dbReference>
<gene>
    <name evidence="1" type="ORF">MEDL_54727</name>
</gene>
<dbReference type="OrthoDB" id="6172371at2759"/>
<dbReference type="AlphaFoldDB" id="A0A8S3U9M9"/>
<name>A0A8S3U9M9_MYTED</name>
<proteinExistence type="predicted"/>
<accession>A0A8S3U9M9</accession>
<reference evidence="1" key="1">
    <citation type="submission" date="2021-03" db="EMBL/GenBank/DDBJ databases">
        <authorList>
            <person name="Bekaert M."/>
        </authorList>
    </citation>
    <scope>NUCLEOTIDE SEQUENCE</scope>
</reference>
<sequence length="197" mass="21739">MKTLQQDLLQVNMTQQARGQDFLALYNMTLYLRSVSEAQAHRINGLSLQLDKNQQQIGNISNAVSLTACASSYKSLPAHSVILFSNIKTSIGVPDASSFKTNGIFRCPSAGLYLITVTMTSGTFDAGFFVYINYKIKFNGFVAKHSPTDYTDFQNFEHTGTISVTARLEVNDTMNVQAARNISISAWNSCLSITKIK</sequence>
<organism evidence="1 2">
    <name type="scientific">Mytilus edulis</name>
    <name type="common">Blue mussel</name>
    <dbReference type="NCBI Taxonomy" id="6550"/>
    <lineage>
        <taxon>Eukaryota</taxon>
        <taxon>Metazoa</taxon>
        <taxon>Spiralia</taxon>
        <taxon>Lophotrochozoa</taxon>
        <taxon>Mollusca</taxon>
        <taxon>Bivalvia</taxon>
        <taxon>Autobranchia</taxon>
        <taxon>Pteriomorphia</taxon>
        <taxon>Mytilida</taxon>
        <taxon>Mytiloidea</taxon>
        <taxon>Mytilidae</taxon>
        <taxon>Mytilinae</taxon>
        <taxon>Mytilus</taxon>
    </lineage>
</organism>
<evidence type="ECO:0000313" key="2">
    <source>
        <dbReference type="Proteomes" id="UP000683360"/>
    </source>
</evidence>
<evidence type="ECO:0008006" key="3">
    <source>
        <dbReference type="Google" id="ProtNLM"/>
    </source>
</evidence>
<evidence type="ECO:0000313" key="1">
    <source>
        <dbReference type="EMBL" id="CAG2242561.1"/>
    </source>
</evidence>
<keyword evidence="2" id="KW-1185">Reference proteome</keyword>
<dbReference type="SUPFAM" id="SSF49842">
    <property type="entry name" value="TNF-like"/>
    <property type="match status" value="1"/>
</dbReference>